<evidence type="ECO:0000313" key="3">
    <source>
        <dbReference type="Proteomes" id="UP000007264"/>
    </source>
</evidence>
<dbReference type="KEGG" id="csl:COCSUDRAFT_32825"/>
<accession>I0Z2D2</accession>
<reference evidence="2 3" key="1">
    <citation type="journal article" date="2012" name="Genome Biol.">
        <title>The genome of the polar eukaryotic microalga coccomyxa subellipsoidea reveals traits of cold adaptation.</title>
        <authorList>
            <person name="Blanc G."/>
            <person name="Agarkova I."/>
            <person name="Grimwood J."/>
            <person name="Kuo A."/>
            <person name="Brueggeman A."/>
            <person name="Dunigan D."/>
            <person name="Gurnon J."/>
            <person name="Ladunga I."/>
            <person name="Lindquist E."/>
            <person name="Lucas S."/>
            <person name="Pangilinan J."/>
            <person name="Proschold T."/>
            <person name="Salamov A."/>
            <person name="Schmutz J."/>
            <person name="Weeks D."/>
            <person name="Yamada T."/>
            <person name="Claverie J.M."/>
            <person name="Grigoriev I."/>
            <person name="Van Etten J."/>
            <person name="Lomsadze A."/>
            <person name="Borodovsky M."/>
        </authorList>
    </citation>
    <scope>NUCLEOTIDE SEQUENCE [LARGE SCALE GENOMIC DNA]</scope>
    <source>
        <strain evidence="2 3">C-169</strain>
    </source>
</reference>
<dbReference type="AlphaFoldDB" id="I0Z2D2"/>
<protein>
    <submittedName>
        <fullName evidence="2">Uncharacterized protein</fullName>
    </submittedName>
</protein>
<gene>
    <name evidence="2" type="ORF">COCSUDRAFT_32825</name>
</gene>
<dbReference type="EMBL" id="AGSI01000005">
    <property type="protein sequence ID" value="EIE24801.1"/>
    <property type="molecule type" value="Genomic_DNA"/>
</dbReference>
<dbReference type="GeneID" id="17042802"/>
<keyword evidence="3" id="KW-1185">Reference proteome</keyword>
<sequence>MVRQSRHTLGRQNTKAPKKKKSPIKREGQGKPTPPELKHPAGSHGMTKQCTCLAI</sequence>
<name>I0Z2D2_COCSC</name>
<evidence type="ECO:0000313" key="2">
    <source>
        <dbReference type="EMBL" id="EIE24801.1"/>
    </source>
</evidence>
<feature type="region of interest" description="Disordered" evidence="1">
    <location>
        <begin position="1"/>
        <end position="55"/>
    </location>
</feature>
<dbReference type="RefSeq" id="XP_005649345.1">
    <property type="nucleotide sequence ID" value="XM_005649288.1"/>
</dbReference>
<dbReference type="Proteomes" id="UP000007264">
    <property type="component" value="Unassembled WGS sequence"/>
</dbReference>
<evidence type="ECO:0000256" key="1">
    <source>
        <dbReference type="SAM" id="MobiDB-lite"/>
    </source>
</evidence>
<organism evidence="2 3">
    <name type="scientific">Coccomyxa subellipsoidea (strain C-169)</name>
    <name type="common">Green microalga</name>
    <dbReference type="NCBI Taxonomy" id="574566"/>
    <lineage>
        <taxon>Eukaryota</taxon>
        <taxon>Viridiplantae</taxon>
        <taxon>Chlorophyta</taxon>
        <taxon>core chlorophytes</taxon>
        <taxon>Trebouxiophyceae</taxon>
        <taxon>Trebouxiophyceae incertae sedis</taxon>
        <taxon>Coccomyxaceae</taxon>
        <taxon>Coccomyxa</taxon>
        <taxon>Coccomyxa subellipsoidea</taxon>
    </lineage>
</organism>
<feature type="compositionally biased region" description="Polar residues" evidence="1">
    <location>
        <begin position="46"/>
        <end position="55"/>
    </location>
</feature>
<comment type="caution">
    <text evidence="2">The sequence shown here is derived from an EMBL/GenBank/DDBJ whole genome shotgun (WGS) entry which is preliminary data.</text>
</comment>
<proteinExistence type="predicted"/>